<dbReference type="RefSeq" id="WP_094529991.1">
    <property type="nucleotide sequence ID" value="NZ_NHPJ01000032.1"/>
</dbReference>
<reference evidence="1 2" key="1">
    <citation type="journal article" date="2014" name="Front. Microbiol.">
        <title>Population and genomic analysis of the genus Halorubrum.</title>
        <authorList>
            <person name="Fullmer M.S."/>
            <person name="Soucy S.M."/>
            <person name="Swithers K.S."/>
            <person name="Makkay A.M."/>
            <person name="Wheeler R."/>
            <person name="Ventosa A."/>
            <person name="Gogarten J.P."/>
            <person name="Papke R.T."/>
        </authorList>
    </citation>
    <scope>NUCLEOTIDE SEQUENCE [LARGE SCALE GENOMIC DNA]</scope>
    <source>
        <strain evidence="1 2">Cb34</strain>
    </source>
</reference>
<protein>
    <submittedName>
        <fullName evidence="1">Uncharacterized protein</fullName>
    </submittedName>
</protein>
<evidence type="ECO:0000313" key="2">
    <source>
        <dbReference type="Proteomes" id="UP000216308"/>
    </source>
</evidence>
<dbReference type="OrthoDB" id="343135at2157"/>
<proteinExistence type="predicted"/>
<gene>
    <name evidence="1" type="ORF">DJ70_02960</name>
</gene>
<dbReference type="Proteomes" id="UP000216308">
    <property type="component" value="Unassembled WGS sequence"/>
</dbReference>
<name>A0A256IPM1_9EURY</name>
<keyword evidence="2" id="KW-1185">Reference proteome</keyword>
<dbReference type="AlphaFoldDB" id="A0A256IPM1"/>
<dbReference type="EMBL" id="NHPJ01000032">
    <property type="protein sequence ID" value="OYR58494.1"/>
    <property type="molecule type" value="Genomic_DNA"/>
</dbReference>
<accession>A0A256IPM1</accession>
<sequence length="111" mass="12403">MSKAGASDLFIDLLTFPKEAAGVPRHSIREEVRKYVYWGELDSGPATFSHVGGHFFGAIWDGDLFHAWTRADLNNKALLMECFGADRIIQDAIENGKPTDYAERMVMEPAL</sequence>
<evidence type="ECO:0000313" key="1">
    <source>
        <dbReference type="EMBL" id="OYR58494.1"/>
    </source>
</evidence>
<comment type="caution">
    <text evidence="1">The sequence shown here is derived from an EMBL/GenBank/DDBJ whole genome shotgun (WGS) entry which is preliminary data.</text>
</comment>
<organism evidence="1 2">
    <name type="scientific">Halorubrum halodurans</name>
    <dbReference type="NCBI Taxonomy" id="1383851"/>
    <lineage>
        <taxon>Archaea</taxon>
        <taxon>Methanobacteriati</taxon>
        <taxon>Methanobacteriota</taxon>
        <taxon>Stenosarchaea group</taxon>
        <taxon>Halobacteria</taxon>
        <taxon>Halobacteriales</taxon>
        <taxon>Haloferacaceae</taxon>
        <taxon>Halorubrum</taxon>
    </lineage>
</organism>